<gene>
    <name evidence="2" type="ORF">AR543_06055</name>
</gene>
<evidence type="ECO:0000259" key="1">
    <source>
        <dbReference type="PROSITE" id="PS51725"/>
    </source>
</evidence>
<evidence type="ECO:0000313" key="2">
    <source>
        <dbReference type="EMBL" id="ANF95606.1"/>
    </source>
</evidence>
<reference evidence="3" key="1">
    <citation type="submission" date="2015-10" db="EMBL/GenBank/DDBJ databases">
        <title>Genome of Paenibacillus bovis sp. nov.</title>
        <authorList>
            <person name="Wu Z."/>
            <person name="Gao C."/>
            <person name="Liu Z."/>
            <person name="Zheng H."/>
        </authorList>
    </citation>
    <scope>NUCLEOTIDE SEQUENCE [LARGE SCALE GENOMIC DNA]</scope>
    <source>
        <strain evidence="3">BD3526</strain>
    </source>
</reference>
<protein>
    <submittedName>
        <fullName evidence="2">Monooxygenase</fullName>
    </submittedName>
</protein>
<keyword evidence="3" id="KW-1185">Reference proteome</keyword>
<proteinExistence type="predicted"/>
<evidence type="ECO:0000313" key="3">
    <source>
        <dbReference type="Proteomes" id="UP000078148"/>
    </source>
</evidence>
<dbReference type="AlphaFoldDB" id="A0A172ZD75"/>
<dbReference type="InterPro" id="IPR050744">
    <property type="entry name" value="AI-2_Isomerase_LsrG"/>
</dbReference>
<sequence>MFIIHANMLIKPEKVDQFLTEIDALVTASQAEEGNISYVLKRDVKQDNLFTMVEEWKDAAAMQEHNATAHFQKFVKDMQEFAAAPLDAKVFEGTEVQRG</sequence>
<accession>A0A172ZD75</accession>
<dbReference type="STRING" id="1616788.AR543_06055"/>
<dbReference type="Gene3D" id="3.30.70.100">
    <property type="match status" value="1"/>
</dbReference>
<keyword evidence="2" id="KW-0503">Monooxygenase</keyword>
<feature type="domain" description="ABM" evidence="1">
    <location>
        <begin position="2"/>
        <end position="91"/>
    </location>
</feature>
<dbReference type="RefSeq" id="WP_060532687.1">
    <property type="nucleotide sequence ID" value="NZ_CP013023.1"/>
</dbReference>
<dbReference type="InterPro" id="IPR007138">
    <property type="entry name" value="ABM_dom"/>
</dbReference>
<organism evidence="2 3">
    <name type="scientific">Paenibacillus bovis</name>
    <dbReference type="NCBI Taxonomy" id="1616788"/>
    <lineage>
        <taxon>Bacteria</taxon>
        <taxon>Bacillati</taxon>
        <taxon>Bacillota</taxon>
        <taxon>Bacilli</taxon>
        <taxon>Bacillales</taxon>
        <taxon>Paenibacillaceae</taxon>
        <taxon>Paenibacillus</taxon>
    </lineage>
</organism>
<dbReference type="InterPro" id="IPR011008">
    <property type="entry name" value="Dimeric_a/b-barrel"/>
</dbReference>
<dbReference type="PROSITE" id="PS51725">
    <property type="entry name" value="ABM"/>
    <property type="match status" value="1"/>
</dbReference>
<dbReference type="SUPFAM" id="SSF54909">
    <property type="entry name" value="Dimeric alpha+beta barrel"/>
    <property type="match status" value="1"/>
</dbReference>
<reference evidence="2 3" key="2">
    <citation type="journal article" date="2016" name="Int. J. Syst. Evol. Microbiol.">
        <title>Paenibacillus bovis sp. nov., isolated from raw yak (Bos grunniens) milk.</title>
        <authorList>
            <person name="Gao C."/>
            <person name="Han J."/>
            <person name="Liu Z."/>
            <person name="Xu X."/>
            <person name="Hang F."/>
            <person name="Wu Z."/>
        </authorList>
    </citation>
    <scope>NUCLEOTIDE SEQUENCE [LARGE SCALE GENOMIC DNA]</scope>
    <source>
        <strain evidence="2 3">BD3526</strain>
    </source>
</reference>
<name>A0A172ZD75_9BACL</name>
<dbReference type="PANTHER" id="PTHR33336:SF3">
    <property type="entry name" value="ABM DOMAIN-CONTAINING PROTEIN"/>
    <property type="match status" value="1"/>
</dbReference>
<dbReference type="OrthoDB" id="287932at2"/>
<dbReference type="Pfam" id="PF03992">
    <property type="entry name" value="ABM"/>
    <property type="match status" value="1"/>
</dbReference>
<dbReference type="EMBL" id="CP013023">
    <property type="protein sequence ID" value="ANF95606.1"/>
    <property type="molecule type" value="Genomic_DNA"/>
</dbReference>
<dbReference type="Proteomes" id="UP000078148">
    <property type="component" value="Chromosome"/>
</dbReference>
<dbReference type="GO" id="GO:0004497">
    <property type="term" value="F:monooxygenase activity"/>
    <property type="evidence" value="ECO:0007669"/>
    <property type="project" value="UniProtKB-KW"/>
</dbReference>
<dbReference type="PANTHER" id="PTHR33336">
    <property type="entry name" value="QUINOL MONOOXYGENASE YGIN-RELATED"/>
    <property type="match status" value="1"/>
</dbReference>
<keyword evidence="2" id="KW-0560">Oxidoreductase</keyword>
<dbReference type="KEGG" id="pbv:AR543_06055"/>